<comment type="caution">
    <text evidence="1">The sequence shown here is derived from an EMBL/GenBank/DDBJ whole genome shotgun (WGS) entry which is preliminary data.</text>
</comment>
<dbReference type="EMBL" id="PKMF04000501">
    <property type="protein sequence ID" value="KAK7828553.1"/>
    <property type="molecule type" value="Genomic_DNA"/>
</dbReference>
<proteinExistence type="predicted"/>
<dbReference type="InterPro" id="IPR032675">
    <property type="entry name" value="LRR_dom_sf"/>
</dbReference>
<evidence type="ECO:0000313" key="2">
    <source>
        <dbReference type="Proteomes" id="UP000237347"/>
    </source>
</evidence>
<dbReference type="Gene3D" id="3.80.10.10">
    <property type="entry name" value="Ribonuclease Inhibitor"/>
    <property type="match status" value="2"/>
</dbReference>
<dbReference type="PANTHER" id="PTHR47186">
    <property type="entry name" value="LEUCINE-RICH REPEAT-CONTAINING PROTEIN 57"/>
    <property type="match status" value="1"/>
</dbReference>
<protein>
    <submittedName>
        <fullName evidence="1">Disease resistance protein rpp1</fullName>
    </submittedName>
</protein>
<accession>A0AAW0JP71</accession>
<gene>
    <name evidence="1" type="primary">RPP1_2</name>
    <name evidence="1" type="ORF">CFP56_030135</name>
</gene>
<name>A0AAW0JP71_QUESU</name>
<dbReference type="AlphaFoldDB" id="A0AAW0JP71"/>
<dbReference type="Proteomes" id="UP000237347">
    <property type="component" value="Unassembled WGS sequence"/>
</dbReference>
<dbReference type="PANTHER" id="PTHR47186:SF3">
    <property type="entry name" value="OS09G0267800 PROTEIN"/>
    <property type="match status" value="1"/>
</dbReference>
<dbReference type="SUPFAM" id="SSF52058">
    <property type="entry name" value="L domain-like"/>
    <property type="match status" value="1"/>
</dbReference>
<sequence length="476" mass="54712">MSHSNIRIHKLFKPVLPFENLKRINLSGCESIQKLPKLWAPNLEILNLSHCTNLVEIHEPARFLDKLKIWYLTNCKKLRALPRRLKFKCLVDFHLQHCESIQELPELCAPNLEILYLSDCTNLVKVHESIGLLDKLEDLHLGDCGKLQTLPRRLPLKSLQSFDLSGCTSLENFPDIDSVTKCLRCLYMRGSGTSLERNFLDSIYKFQNVNVLSLSTNLPRPSCNSFDGCLGYLFLQLTELNLFGENVTELDFLDTITIPESFIKFTTLIELDIFDCKHFEEIQGLPQSLIHFKARNCPPWNPKSSSKILSQVFLYHSLALSYKEIIVLPFPKYLTRYAKLQVMAKKIAKWKQVGESQGVLADRVHEGDQSLHPLYHSIAYFRALGCEIPDEFNHRNDGNSISFLVRNSRCIPLAICVAFGPINESYHFVVEFVVNGCLEIQHRGVYLDGNESCQLLFISNPMYEWEKKLRDSNLSK</sequence>
<reference evidence="1 2" key="1">
    <citation type="journal article" date="2018" name="Sci. Data">
        <title>The draft genome sequence of cork oak.</title>
        <authorList>
            <person name="Ramos A.M."/>
            <person name="Usie A."/>
            <person name="Barbosa P."/>
            <person name="Barros P.M."/>
            <person name="Capote T."/>
            <person name="Chaves I."/>
            <person name="Simoes F."/>
            <person name="Abreu I."/>
            <person name="Carrasquinho I."/>
            <person name="Faro C."/>
            <person name="Guimaraes J.B."/>
            <person name="Mendonca D."/>
            <person name="Nobrega F."/>
            <person name="Rodrigues L."/>
            <person name="Saibo N.J.M."/>
            <person name="Varela M.C."/>
            <person name="Egas C."/>
            <person name="Matos J."/>
            <person name="Miguel C.M."/>
            <person name="Oliveira M.M."/>
            <person name="Ricardo C.P."/>
            <person name="Goncalves S."/>
        </authorList>
    </citation>
    <scope>NUCLEOTIDE SEQUENCE [LARGE SCALE GENOMIC DNA]</scope>
    <source>
        <strain evidence="2">cv. HL8</strain>
    </source>
</reference>
<organism evidence="1 2">
    <name type="scientific">Quercus suber</name>
    <name type="common">Cork oak</name>
    <dbReference type="NCBI Taxonomy" id="58331"/>
    <lineage>
        <taxon>Eukaryota</taxon>
        <taxon>Viridiplantae</taxon>
        <taxon>Streptophyta</taxon>
        <taxon>Embryophyta</taxon>
        <taxon>Tracheophyta</taxon>
        <taxon>Spermatophyta</taxon>
        <taxon>Magnoliopsida</taxon>
        <taxon>eudicotyledons</taxon>
        <taxon>Gunneridae</taxon>
        <taxon>Pentapetalae</taxon>
        <taxon>rosids</taxon>
        <taxon>fabids</taxon>
        <taxon>Fagales</taxon>
        <taxon>Fagaceae</taxon>
        <taxon>Quercus</taxon>
    </lineage>
</organism>
<keyword evidence="2" id="KW-1185">Reference proteome</keyword>
<evidence type="ECO:0000313" key="1">
    <source>
        <dbReference type="EMBL" id="KAK7828553.1"/>
    </source>
</evidence>